<evidence type="ECO:0000256" key="6">
    <source>
        <dbReference type="ARBA" id="ARBA00022806"/>
    </source>
</evidence>
<dbReference type="InterPro" id="IPR027417">
    <property type="entry name" value="P-loop_NTPase"/>
</dbReference>
<comment type="function">
    <text evidence="13">Couples transcription and DNA repair by recognizing RNA polymerase (RNAP) stalled at DNA lesions. Mediates ATP-dependent release of RNAP and its truncated transcript from the DNA, and recruitment of nucleotide excision repair machinery to the damaged site.</text>
</comment>
<dbReference type="RefSeq" id="WP_109189058.1">
    <property type="nucleotide sequence ID" value="NZ_BMYA01000003.1"/>
</dbReference>
<evidence type="ECO:0000256" key="5">
    <source>
        <dbReference type="ARBA" id="ARBA00022801"/>
    </source>
</evidence>
<dbReference type="Gene3D" id="3.40.50.300">
    <property type="entry name" value="P-loop containing nucleotide triphosphate hydrolases"/>
    <property type="match status" value="2"/>
</dbReference>
<evidence type="ECO:0000313" key="16">
    <source>
        <dbReference type="EMBL" id="PWD81159.1"/>
    </source>
</evidence>
<dbReference type="SMART" id="SM00982">
    <property type="entry name" value="TRCF"/>
    <property type="match status" value="1"/>
</dbReference>
<dbReference type="GO" id="GO:0016787">
    <property type="term" value="F:hydrolase activity"/>
    <property type="evidence" value="ECO:0007669"/>
    <property type="project" value="UniProtKB-KW"/>
</dbReference>
<comment type="similarity">
    <text evidence="11 13">In the C-terminal section; belongs to the helicase family. RecG subfamily.</text>
</comment>
<evidence type="ECO:0000259" key="14">
    <source>
        <dbReference type="PROSITE" id="PS51192"/>
    </source>
</evidence>
<dbReference type="InterPro" id="IPR003711">
    <property type="entry name" value="CarD-like/TRCF_RID"/>
</dbReference>
<dbReference type="Gene3D" id="3.30.2060.10">
    <property type="entry name" value="Penicillin-binding protein 1b domain"/>
    <property type="match status" value="1"/>
</dbReference>
<dbReference type="PROSITE" id="PS51192">
    <property type="entry name" value="HELICASE_ATP_BIND_1"/>
    <property type="match status" value="1"/>
</dbReference>
<dbReference type="InterPro" id="IPR048635">
    <property type="entry name" value="MFD_D3"/>
</dbReference>
<dbReference type="HAMAP" id="MF_00969">
    <property type="entry name" value="TRCF"/>
    <property type="match status" value="1"/>
</dbReference>
<evidence type="ECO:0000256" key="12">
    <source>
        <dbReference type="ARBA" id="ARBA00070128"/>
    </source>
</evidence>
<reference evidence="17" key="1">
    <citation type="submission" date="2018-05" db="EMBL/GenBank/DDBJ databases">
        <title>Ignatzschineria dubaiensis sp. nov., isolated from necrotic foot tissues of dromedaries (Camelus dromedarius) and associated maggots in Dubai, United Arab Emirates.</title>
        <authorList>
            <person name="Tsang C.C."/>
            <person name="Tang J.Y.M."/>
            <person name="Fong J.Y.H."/>
            <person name="Kinne J."/>
            <person name="Lee H.H."/>
            <person name="Joseph M."/>
            <person name="Jose S."/>
            <person name="Schuster R.K."/>
            <person name="Tang Y."/>
            <person name="Sivakumar S."/>
            <person name="Chen J.H.K."/>
            <person name="Teng J.L.L."/>
            <person name="Lau S.K.P."/>
            <person name="Wernery U."/>
            <person name="Woo P.C.Y."/>
        </authorList>
    </citation>
    <scope>NUCLEOTIDE SEQUENCE [LARGE SCALE GENOMIC DNA]</scope>
    <source>
        <strain evidence="17">KCTC 22644</strain>
    </source>
</reference>
<dbReference type="SUPFAM" id="SSF52540">
    <property type="entry name" value="P-loop containing nucleoside triphosphate hydrolases"/>
    <property type="match status" value="3"/>
</dbReference>
<evidence type="ECO:0000256" key="9">
    <source>
        <dbReference type="ARBA" id="ARBA00023204"/>
    </source>
</evidence>
<dbReference type="GO" id="GO:0005524">
    <property type="term" value="F:ATP binding"/>
    <property type="evidence" value="ECO:0007669"/>
    <property type="project" value="UniProtKB-UniRule"/>
</dbReference>
<dbReference type="SUPFAM" id="SSF141259">
    <property type="entry name" value="CarD-like"/>
    <property type="match status" value="1"/>
</dbReference>
<accession>A0A2U2AF11</accession>
<dbReference type="GO" id="GO:0003684">
    <property type="term" value="F:damaged DNA binding"/>
    <property type="evidence" value="ECO:0007669"/>
    <property type="project" value="InterPro"/>
</dbReference>
<dbReference type="Pfam" id="PF00270">
    <property type="entry name" value="DEAD"/>
    <property type="match status" value="1"/>
</dbReference>
<dbReference type="PANTHER" id="PTHR47964">
    <property type="entry name" value="ATP-DEPENDENT DNA HELICASE HOMOLOG RECG, CHLOROPLASTIC"/>
    <property type="match status" value="1"/>
</dbReference>
<comment type="similarity">
    <text evidence="10 13">In the N-terminal section; belongs to the UvrB family.</text>
</comment>
<dbReference type="FunFam" id="3.40.50.300:FF:000546">
    <property type="entry name" value="Transcription-repair-coupling factor"/>
    <property type="match status" value="1"/>
</dbReference>
<dbReference type="SUPFAM" id="SSF143517">
    <property type="entry name" value="TRCF domain-like"/>
    <property type="match status" value="1"/>
</dbReference>
<sequence>MKKISLKTLPIPAQKRTVEWQMENSAHFALHLVHSAKSSDRTLVVVVNDMRQAEDLATNCHFFGGEAVIFPDTETLPYDTFSPQIDIISERLSVLYRLKEAQLSLIIVTIPTLMQRLAPRSFFDGSVLIFKKDDQIDREQFRANLEAAGYLNVQQVLSPGEFAARGSVFDLFPMGEKMPLRIDFFDDEIDSIRTFDPETGDTLATFPSISLLPTRELDTSERGLATFTQKYQATFSDDPTLLKRAYLYQETLKGNLPSGIEGYLPLFFEETATFFDYLPATSTLMLFPDINTEGLSFHQLVETRFERYRHDQERPILTPSRLYLTPKTLEGHLTQYPQVLLQWTTKFQPLVNLETLQKQVEHGSSPYILTAETSGRRENLLNRLENESIKPKMAQDITEAFHSPHALMLVTGPLTQGFSNHNPDFRFITEAEFLGIKPRAYRAKGKVADIEAMLTNLDTLEIGDPIIHINHGVGRYAGMDIVDGTELVVIQYRDNAKLYVPVTSLDLLAKYSGREKKDAPLHKLGTDQWDKARRKAAEKANDTAAELLDIYARREAQSGKSMSVPGEYELFAQQFPYNTTPDQQRAIDEVIADLERGKMDRIICGDVGFGKTEVAMRAAFMAVMNGYQVAILAPTTLLAEQHATAFQDRFADWPVKIAALSRFRKTKETREILAAVAEGEIDIVIGTHKLLSKDTTFQKLGLVIIDEEHRFGVKQKERLRELRAEVNFIAMTATPIPRTLNMGLTGLKALSIIATPPENRIAVKTFVNEWSDELIVEACMREFKRGGQVYFLHNEVRTIEAVQQRLLELMPDINIGIAHGQMHETELEQVMLDFYHHRVNILLCTTIVESGIDVPNANTVIINRADHLGLAQLHQIRGRVGRSHHRAFCYLIIPESAAMTSDAKKRIEAIATTDTLGAGFMLANHDLEIRGAGELLGDAQSGEINAIGFSLYMELLSEAAEMVKRGSKLDVADPFNKGLEISIGAPALIQEDYLFDVSQRLSYYKRIASCKNSDELDHIQVEMIDRYGLLPDSTKRLFRIAALKLKAKPLNLKKIEATSHGVRIIFGDQPRINPQKLIQLIQEKPQFYQLQGQEALRYQIPLENADIRLNAIQQLLDLLI</sequence>
<dbReference type="InterPro" id="IPR036101">
    <property type="entry name" value="CarD-like/TRCF_RID_sf"/>
</dbReference>
<dbReference type="NCBIfam" id="TIGR00580">
    <property type="entry name" value="mfd"/>
    <property type="match status" value="1"/>
</dbReference>
<keyword evidence="7 13" id="KW-0067">ATP-binding</keyword>
<dbReference type="Pfam" id="PF17757">
    <property type="entry name" value="UvrB_inter"/>
    <property type="match status" value="1"/>
</dbReference>
<protein>
    <recommendedName>
        <fullName evidence="12 13">Transcription-repair-coupling factor</fullName>
        <shortName evidence="13">TRCF</shortName>
        <ecNumber evidence="13">3.6.4.-</ecNumber>
    </recommendedName>
</protein>
<evidence type="ECO:0000256" key="11">
    <source>
        <dbReference type="ARBA" id="ARBA00061399"/>
    </source>
</evidence>
<dbReference type="InterPro" id="IPR041471">
    <property type="entry name" value="UvrB_inter"/>
</dbReference>
<dbReference type="PROSITE" id="PS51194">
    <property type="entry name" value="HELICASE_CTER"/>
    <property type="match status" value="1"/>
</dbReference>
<gene>
    <name evidence="13 16" type="primary">mfd</name>
    <name evidence="16" type="ORF">DC083_04505</name>
</gene>
<evidence type="ECO:0000256" key="8">
    <source>
        <dbReference type="ARBA" id="ARBA00023125"/>
    </source>
</evidence>
<keyword evidence="8 13" id="KW-0238">DNA-binding</keyword>
<keyword evidence="3 13" id="KW-0547">Nucleotide-binding</keyword>
<keyword evidence="9 13" id="KW-0234">DNA repair</keyword>
<dbReference type="Gene3D" id="3.40.50.11180">
    <property type="match status" value="1"/>
</dbReference>
<proteinExistence type="inferred from homology"/>
<keyword evidence="6" id="KW-0347">Helicase</keyword>
<dbReference type="Pfam" id="PF00271">
    <property type="entry name" value="Helicase_C"/>
    <property type="match status" value="1"/>
</dbReference>
<keyword evidence="17" id="KW-1185">Reference proteome</keyword>
<feature type="domain" description="Helicase C-terminal" evidence="15">
    <location>
        <begin position="762"/>
        <end position="928"/>
    </location>
</feature>
<dbReference type="Gene3D" id="3.90.1150.50">
    <property type="entry name" value="Transcription-repair-coupling factor, D7 domain"/>
    <property type="match status" value="1"/>
</dbReference>
<dbReference type="Gene3D" id="3.40.50.11140">
    <property type="match status" value="1"/>
</dbReference>
<dbReference type="SMART" id="SM00487">
    <property type="entry name" value="DEXDc"/>
    <property type="match status" value="1"/>
</dbReference>
<evidence type="ECO:0000256" key="1">
    <source>
        <dbReference type="ARBA" id="ARBA00004496"/>
    </source>
</evidence>
<dbReference type="GO" id="GO:0003678">
    <property type="term" value="F:DNA helicase activity"/>
    <property type="evidence" value="ECO:0007669"/>
    <property type="project" value="TreeGrafter"/>
</dbReference>
<dbReference type="InterPro" id="IPR011545">
    <property type="entry name" value="DEAD/DEAH_box_helicase_dom"/>
</dbReference>
<dbReference type="GO" id="GO:0005737">
    <property type="term" value="C:cytoplasm"/>
    <property type="evidence" value="ECO:0007669"/>
    <property type="project" value="UniProtKB-SubCell"/>
</dbReference>
<evidence type="ECO:0000259" key="15">
    <source>
        <dbReference type="PROSITE" id="PS51194"/>
    </source>
</evidence>
<dbReference type="GO" id="GO:0006355">
    <property type="term" value="P:regulation of DNA-templated transcription"/>
    <property type="evidence" value="ECO:0007669"/>
    <property type="project" value="UniProtKB-UniRule"/>
</dbReference>
<dbReference type="EC" id="3.6.4.-" evidence="13"/>
<evidence type="ECO:0000256" key="2">
    <source>
        <dbReference type="ARBA" id="ARBA00022490"/>
    </source>
</evidence>
<evidence type="ECO:0000256" key="7">
    <source>
        <dbReference type="ARBA" id="ARBA00022840"/>
    </source>
</evidence>
<dbReference type="InterPro" id="IPR037235">
    <property type="entry name" value="TRCF-like_C_D7"/>
</dbReference>
<dbReference type="Pfam" id="PF03461">
    <property type="entry name" value="TRCF"/>
    <property type="match status" value="1"/>
</dbReference>
<dbReference type="SMART" id="SM00490">
    <property type="entry name" value="HELICc"/>
    <property type="match status" value="1"/>
</dbReference>
<name>A0A2U2AF11_9GAMM</name>
<keyword evidence="5 13" id="KW-0378">Hydrolase</keyword>
<dbReference type="Pfam" id="PF21132">
    <property type="entry name" value="MFD_D3"/>
    <property type="match status" value="1"/>
</dbReference>
<dbReference type="OrthoDB" id="9804325at2"/>
<evidence type="ECO:0000313" key="17">
    <source>
        <dbReference type="Proteomes" id="UP000245020"/>
    </source>
</evidence>
<dbReference type="FunFam" id="3.40.50.300:FF:000300">
    <property type="entry name" value="Transcription-repair-coupling factor"/>
    <property type="match status" value="1"/>
</dbReference>
<evidence type="ECO:0000256" key="13">
    <source>
        <dbReference type="HAMAP-Rule" id="MF_00969"/>
    </source>
</evidence>
<dbReference type="Gene3D" id="2.40.10.170">
    <property type="match status" value="1"/>
</dbReference>
<evidence type="ECO:0000256" key="3">
    <source>
        <dbReference type="ARBA" id="ARBA00022741"/>
    </source>
</evidence>
<dbReference type="EMBL" id="QEWQ01000003">
    <property type="protein sequence ID" value="PWD81159.1"/>
    <property type="molecule type" value="Genomic_DNA"/>
</dbReference>
<comment type="subcellular location">
    <subcellularLocation>
        <location evidence="1 13">Cytoplasm</location>
    </subcellularLocation>
</comment>
<dbReference type="SMART" id="SM01058">
    <property type="entry name" value="CarD_TRCF"/>
    <property type="match status" value="1"/>
</dbReference>
<dbReference type="Proteomes" id="UP000245020">
    <property type="component" value="Unassembled WGS sequence"/>
</dbReference>
<keyword evidence="2 13" id="KW-0963">Cytoplasm</keyword>
<organism evidence="16 17">
    <name type="scientific">Ignatzschineria ureiclastica</name>
    <dbReference type="NCBI Taxonomy" id="472582"/>
    <lineage>
        <taxon>Bacteria</taxon>
        <taxon>Pseudomonadati</taxon>
        <taxon>Pseudomonadota</taxon>
        <taxon>Gammaproteobacteria</taxon>
        <taxon>Cardiobacteriales</taxon>
        <taxon>Ignatzschineriaceae</taxon>
        <taxon>Ignatzschineria</taxon>
    </lineage>
</organism>
<evidence type="ECO:0000256" key="4">
    <source>
        <dbReference type="ARBA" id="ARBA00022763"/>
    </source>
</evidence>
<dbReference type="InterPro" id="IPR004576">
    <property type="entry name" value="Mfd"/>
</dbReference>
<dbReference type="InterPro" id="IPR005118">
    <property type="entry name" value="TRCF_C"/>
</dbReference>
<dbReference type="CDD" id="cd17991">
    <property type="entry name" value="DEXHc_TRCF"/>
    <property type="match status" value="1"/>
</dbReference>
<dbReference type="AlphaFoldDB" id="A0A2U2AF11"/>
<evidence type="ECO:0000256" key="10">
    <source>
        <dbReference type="ARBA" id="ARBA00061104"/>
    </source>
</evidence>
<dbReference type="InterPro" id="IPR047112">
    <property type="entry name" value="RecG/Mfd"/>
</dbReference>
<feature type="domain" description="Helicase ATP-binding" evidence="14">
    <location>
        <begin position="592"/>
        <end position="753"/>
    </location>
</feature>
<dbReference type="InterPro" id="IPR014001">
    <property type="entry name" value="Helicase_ATP-bd"/>
</dbReference>
<dbReference type="InterPro" id="IPR001650">
    <property type="entry name" value="Helicase_C-like"/>
</dbReference>
<comment type="caution">
    <text evidence="16">The sequence shown here is derived from an EMBL/GenBank/DDBJ whole genome shotgun (WGS) entry which is preliminary data.</text>
</comment>
<dbReference type="Pfam" id="PF02559">
    <property type="entry name" value="CarD_TRCF_RID"/>
    <property type="match status" value="1"/>
</dbReference>
<dbReference type="PANTHER" id="PTHR47964:SF1">
    <property type="entry name" value="ATP-DEPENDENT DNA HELICASE HOMOLOG RECG, CHLOROPLASTIC"/>
    <property type="match status" value="1"/>
</dbReference>
<keyword evidence="4 13" id="KW-0227">DNA damage</keyword>
<dbReference type="GO" id="GO:0000716">
    <property type="term" value="P:transcription-coupled nucleotide-excision repair, DNA damage recognition"/>
    <property type="evidence" value="ECO:0007669"/>
    <property type="project" value="UniProtKB-UniRule"/>
</dbReference>